<accession>W4M5X4</accession>
<dbReference type="AlphaFoldDB" id="W4M5X4"/>
<evidence type="ECO:0000313" key="2">
    <source>
        <dbReference type="EMBL" id="ETX05583.1"/>
    </source>
</evidence>
<organism evidence="2 3">
    <name type="scientific">Candidatus Entotheonella gemina</name>
    <dbReference type="NCBI Taxonomy" id="1429439"/>
    <lineage>
        <taxon>Bacteria</taxon>
        <taxon>Pseudomonadati</taxon>
        <taxon>Nitrospinota/Tectimicrobiota group</taxon>
        <taxon>Candidatus Tectimicrobiota</taxon>
        <taxon>Candidatus Entotheonellia</taxon>
        <taxon>Candidatus Entotheonellales</taxon>
        <taxon>Candidatus Entotheonellaceae</taxon>
        <taxon>Candidatus Entotheonella</taxon>
    </lineage>
</organism>
<evidence type="ECO:0000259" key="1">
    <source>
        <dbReference type="Pfam" id="PF22557"/>
    </source>
</evidence>
<dbReference type="Pfam" id="PF22557">
    <property type="entry name" value="DuOB"/>
    <property type="match status" value="1"/>
</dbReference>
<reference evidence="2 3" key="1">
    <citation type="journal article" date="2014" name="Nature">
        <title>An environmental bacterial taxon with a large and distinct metabolic repertoire.</title>
        <authorList>
            <person name="Wilson M.C."/>
            <person name="Mori T."/>
            <person name="Ruckert C."/>
            <person name="Uria A.R."/>
            <person name="Helf M.J."/>
            <person name="Takada K."/>
            <person name="Gernert C."/>
            <person name="Steffens U.A."/>
            <person name="Heycke N."/>
            <person name="Schmitt S."/>
            <person name="Rinke C."/>
            <person name="Helfrich E.J."/>
            <person name="Brachmann A.O."/>
            <person name="Gurgui C."/>
            <person name="Wakimoto T."/>
            <person name="Kracht M."/>
            <person name="Crusemann M."/>
            <person name="Hentschel U."/>
            <person name="Abe I."/>
            <person name="Matsunaga S."/>
            <person name="Kalinowski J."/>
            <person name="Takeyama H."/>
            <person name="Piel J."/>
        </authorList>
    </citation>
    <scope>NUCLEOTIDE SEQUENCE [LARGE SCALE GENOMIC DNA]</scope>
    <source>
        <strain evidence="3">TSY2</strain>
    </source>
</reference>
<evidence type="ECO:0000313" key="3">
    <source>
        <dbReference type="Proteomes" id="UP000019140"/>
    </source>
</evidence>
<keyword evidence="3" id="KW-1185">Reference proteome</keyword>
<sequence>MNETKKIVCLANSRKNSERCIAGREVIGTGFARWIRPVSAPSNRAISQRQQRYKNDKDVSVLDIVEIKMRCSQPNGYHQENYLIDDVPWVKTGILSWQELQSAVEDPGGPLWINDYSSSNGQNDRIPEVCLSGLNRSLYLLRPDRLKVIKVPRRGYSGSTQPQVRACFHICGQSYSTAVTDPWMEHQMRLNSNGHMTYEDVLLCISLGEVFEDGFAYKLAAGVITPQRAGG</sequence>
<dbReference type="Proteomes" id="UP000019140">
    <property type="component" value="Unassembled WGS sequence"/>
</dbReference>
<name>W4M5X4_9BACT</name>
<protein>
    <recommendedName>
        <fullName evidence="1">Dual OB-containing domain-containing protein</fullName>
    </recommendedName>
</protein>
<feature type="domain" description="Dual OB-containing" evidence="1">
    <location>
        <begin position="5"/>
        <end position="223"/>
    </location>
</feature>
<proteinExistence type="predicted"/>
<dbReference type="EMBL" id="AZHX01000923">
    <property type="protein sequence ID" value="ETX05583.1"/>
    <property type="molecule type" value="Genomic_DNA"/>
</dbReference>
<comment type="caution">
    <text evidence="2">The sequence shown here is derived from an EMBL/GenBank/DDBJ whole genome shotgun (WGS) entry which is preliminary data.</text>
</comment>
<dbReference type="InterPro" id="IPR054335">
    <property type="entry name" value="DuOB_dom"/>
</dbReference>
<gene>
    <name evidence="2" type="ORF">ETSY2_22120</name>
</gene>
<dbReference type="HOGENOM" id="CLU_096791_0_0_7"/>